<sequence>NDGCFFVVMTGDSRDSKGGYRCAEAETELFLRDSGLSIYNRVVYVEGEFTRLAQAKKTLNYRKFPKREQKIIVAYKGDTAKIGERYRKVGRL</sequence>
<organism evidence="1">
    <name type="scientific">marine sediment metagenome</name>
    <dbReference type="NCBI Taxonomy" id="412755"/>
    <lineage>
        <taxon>unclassified sequences</taxon>
        <taxon>metagenomes</taxon>
        <taxon>ecological metagenomes</taxon>
    </lineage>
</organism>
<gene>
    <name evidence="1" type="ORF">S01H1_62584</name>
</gene>
<name>X0XYI1_9ZZZZ</name>
<dbReference type="EMBL" id="BARS01041118">
    <property type="protein sequence ID" value="GAG41643.1"/>
    <property type="molecule type" value="Genomic_DNA"/>
</dbReference>
<protein>
    <submittedName>
        <fullName evidence="1">Uncharacterized protein</fullName>
    </submittedName>
</protein>
<dbReference type="AlphaFoldDB" id="X0XYI1"/>
<evidence type="ECO:0000313" key="1">
    <source>
        <dbReference type="EMBL" id="GAG41643.1"/>
    </source>
</evidence>
<reference evidence="1" key="1">
    <citation type="journal article" date="2014" name="Front. Microbiol.">
        <title>High frequency of phylogenetically diverse reductive dehalogenase-homologous genes in deep subseafloor sedimentary metagenomes.</title>
        <authorList>
            <person name="Kawai M."/>
            <person name="Futagami T."/>
            <person name="Toyoda A."/>
            <person name="Takaki Y."/>
            <person name="Nishi S."/>
            <person name="Hori S."/>
            <person name="Arai W."/>
            <person name="Tsubouchi T."/>
            <person name="Morono Y."/>
            <person name="Uchiyama I."/>
            <person name="Ito T."/>
            <person name="Fujiyama A."/>
            <person name="Inagaki F."/>
            <person name="Takami H."/>
        </authorList>
    </citation>
    <scope>NUCLEOTIDE SEQUENCE</scope>
    <source>
        <strain evidence="1">Expedition CK06-06</strain>
    </source>
</reference>
<proteinExistence type="predicted"/>
<accession>X0XYI1</accession>
<feature type="non-terminal residue" evidence="1">
    <location>
        <position position="1"/>
    </location>
</feature>
<comment type="caution">
    <text evidence="1">The sequence shown here is derived from an EMBL/GenBank/DDBJ whole genome shotgun (WGS) entry which is preliminary data.</text>
</comment>